<dbReference type="Proteomes" id="UP000694941">
    <property type="component" value="Unplaced"/>
</dbReference>
<feature type="transmembrane region" description="Helical" evidence="6">
    <location>
        <begin position="66"/>
        <end position="85"/>
    </location>
</feature>
<evidence type="ECO:0000256" key="6">
    <source>
        <dbReference type="SAM" id="Phobius"/>
    </source>
</evidence>
<comment type="subcellular location">
    <subcellularLocation>
        <location evidence="1">Membrane</location>
        <topology evidence="1">Multi-pass membrane protein</topology>
    </subcellularLocation>
</comment>
<dbReference type="InterPro" id="IPR026770">
    <property type="entry name" value="RNase_K"/>
</dbReference>
<protein>
    <submittedName>
        <fullName evidence="8">Ribonuclease kappa-B-like</fullName>
    </submittedName>
</protein>
<organism evidence="7 8">
    <name type="scientific">Limulus polyphemus</name>
    <name type="common">Atlantic horseshoe crab</name>
    <dbReference type="NCBI Taxonomy" id="6850"/>
    <lineage>
        <taxon>Eukaryota</taxon>
        <taxon>Metazoa</taxon>
        <taxon>Ecdysozoa</taxon>
        <taxon>Arthropoda</taxon>
        <taxon>Chelicerata</taxon>
        <taxon>Merostomata</taxon>
        <taxon>Xiphosura</taxon>
        <taxon>Limulidae</taxon>
        <taxon>Limulus</taxon>
    </lineage>
</organism>
<evidence type="ECO:0000313" key="7">
    <source>
        <dbReference type="Proteomes" id="UP000694941"/>
    </source>
</evidence>
<keyword evidence="5 6" id="KW-0472">Membrane</keyword>
<evidence type="ECO:0000256" key="3">
    <source>
        <dbReference type="ARBA" id="ARBA00022692"/>
    </source>
</evidence>
<accession>A0ABM1B2I7</accession>
<dbReference type="GeneID" id="106458512"/>
<dbReference type="PANTHER" id="PTHR31733">
    <property type="entry name" value="RIBONUCLEASE KAPPA"/>
    <property type="match status" value="1"/>
</dbReference>
<evidence type="ECO:0000256" key="1">
    <source>
        <dbReference type="ARBA" id="ARBA00004141"/>
    </source>
</evidence>
<evidence type="ECO:0000313" key="8">
    <source>
        <dbReference type="RefSeq" id="XP_013773486.1"/>
    </source>
</evidence>
<gene>
    <name evidence="8" type="primary">LOC106458512</name>
</gene>
<reference evidence="8" key="1">
    <citation type="submission" date="2025-08" db="UniProtKB">
        <authorList>
            <consortium name="RefSeq"/>
        </authorList>
    </citation>
    <scope>IDENTIFICATION</scope>
    <source>
        <tissue evidence="8">Muscle</tissue>
    </source>
</reference>
<evidence type="ECO:0000256" key="4">
    <source>
        <dbReference type="ARBA" id="ARBA00022989"/>
    </source>
</evidence>
<sequence length="98" mass="11161">MRICGPKTSVCCTILSVWGIIMLVLMGIFLYTQSVALAEDLPYDENASWKTPQEFLNEAERLYSKSAYNCWIAACLYVVTLVISLQQYYANRKASYTI</sequence>
<comment type="similarity">
    <text evidence="2">Belongs to the RNase K family.</text>
</comment>
<keyword evidence="7" id="KW-1185">Reference proteome</keyword>
<evidence type="ECO:0000256" key="5">
    <source>
        <dbReference type="ARBA" id="ARBA00023136"/>
    </source>
</evidence>
<name>A0ABM1B2I7_LIMPO</name>
<evidence type="ECO:0000256" key="2">
    <source>
        <dbReference type="ARBA" id="ARBA00008458"/>
    </source>
</evidence>
<proteinExistence type="inferred from homology"/>
<keyword evidence="4 6" id="KW-1133">Transmembrane helix</keyword>
<dbReference type="RefSeq" id="XP_013773486.1">
    <property type="nucleotide sequence ID" value="XM_013918032.2"/>
</dbReference>
<feature type="transmembrane region" description="Helical" evidence="6">
    <location>
        <begin position="12"/>
        <end position="32"/>
    </location>
</feature>
<keyword evidence="3 6" id="KW-0812">Transmembrane</keyword>